<dbReference type="PATRIC" id="fig|1231190.3.peg.2780"/>
<dbReference type="AlphaFoldDB" id="K2NRX3"/>
<dbReference type="PROSITE" id="PS51257">
    <property type="entry name" value="PROKAR_LIPOPROTEIN"/>
    <property type="match status" value="1"/>
</dbReference>
<reference evidence="2 3" key="1">
    <citation type="journal article" date="2012" name="J. Bacteriol.">
        <title>Genome Sequence of Nitratireductor indicus Type Strain C115.</title>
        <authorList>
            <person name="Lai Q."/>
            <person name="Li G."/>
            <person name="Yu Z."/>
            <person name="Shao Z."/>
        </authorList>
    </citation>
    <scope>NUCLEOTIDE SEQUENCE [LARGE SCALE GENOMIC DNA]</scope>
    <source>
        <strain evidence="2 3">C115</strain>
    </source>
</reference>
<accession>K2NRX3</accession>
<evidence type="ECO:0000313" key="3">
    <source>
        <dbReference type="Proteomes" id="UP000007374"/>
    </source>
</evidence>
<dbReference type="Proteomes" id="UP000007374">
    <property type="component" value="Unassembled WGS sequence"/>
</dbReference>
<organism evidence="2 3">
    <name type="scientific">Nitratireductor indicus C115</name>
    <dbReference type="NCBI Taxonomy" id="1231190"/>
    <lineage>
        <taxon>Bacteria</taxon>
        <taxon>Pseudomonadati</taxon>
        <taxon>Pseudomonadota</taxon>
        <taxon>Alphaproteobacteria</taxon>
        <taxon>Hyphomicrobiales</taxon>
        <taxon>Phyllobacteriaceae</taxon>
        <taxon>Nitratireductor</taxon>
    </lineage>
</organism>
<dbReference type="eggNOG" id="ENOG5034275">
    <property type="taxonomic scope" value="Bacteria"/>
</dbReference>
<evidence type="ECO:0000256" key="1">
    <source>
        <dbReference type="SAM" id="SignalP"/>
    </source>
</evidence>
<proteinExistence type="predicted"/>
<dbReference type="STRING" id="721133.SAMN05216176_10451"/>
<gene>
    <name evidence="2" type="ORF">NA8A_13370</name>
</gene>
<feature type="signal peptide" evidence="1">
    <location>
        <begin position="1"/>
        <end position="22"/>
    </location>
</feature>
<keyword evidence="1" id="KW-0732">Signal</keyword>
<feature type="chain" id="PRO_5003864797" evidence="1">
    <location>
        <begin position="23"/>
        <end position="163"/>
    </location>
</feature>
<evidence type="ECO:0000313" key="2">
    <source>
        <dbReference type="EMBL" id="EKF42065.1"/>
    </source>
</evidence>
<keyword evidence="3" id="KW-1185">Reference proteome</keyword>
<name>K2NRX3_9HYPH</name>
<sequence length="163" mass="17418">MRLATAFFSVLATAGLSGQALAACPQELAVYSEVDGDTSIDFRPETEAAIVANSFRLITREGLMLDGMVMWSDEPARAYGSLMLNCPEGDQTGEEIAACTHWQGVVYALDKEGTIGLIPLSGEAAAERLLFPDLARALDSGPLNDGKTTLPRWDVYALSGCQE</sequence>
<dbReference type="OrthoDB" id="7852244at2"/>
<protein>
    <submittedName>
        <fullName evidence="2">Uncharacterized protein</fullName>
    </submittedName>
</protein>
<comment type="caution">
    <text evidence="2">The sequence shown here is derived from an EMBL/GenBank/DDBJ whole genome shotgun (WGS) entry which is preliminary data.</text>
</comment>
<dbReference type="EMBL" id="AMSI01000008">
    <property type="protein sequence ID" value="EKF42065.1"/>
    <property type="molecule type" value="Genomic_DNA"/>
</dbReference>